<feature type="transmembrane region" description="Helical" evidence="11">
    <location>
        <begin position="247"/>
        <end position="268"/>
    </location>
</feature>
<dbReference type="InterPro" id="IPR004117">
    <property type="entry name" value="7tm6_olfct_rcpt"/>
</dbReference>
<dbReference type="GO" id="GO:0004984">
    <property type="term" value="F:olfactory receptor activity"/>
    <property type="evidence" value="ECO:0000318"/>
    <property type="project" value="GO_Central"/>
</dbReference>
<keyword evidence="6 11" id="KW-1133">Transmembrane helix</keyword>
<dbReference type="GO" id="GO:0005549">
    <property type="term" value="F:odorant binding"/>
    <property type="evidence" value="ECO:0007669"/>
    <property type="project" value="InterPro"/>
</dbReference>
<dbReference type="GO" id="GO:0007165">
    <property type="term" value="P:signal transduction"/>
    <property type="evidence" value="ECO:0007669"/>
    <property type="project" value="UniProtKB-KW"/>
</dbReference>
<feature type="transmembrane region" description="Helical" evidence="11">
    <location>
        <begin position="360"/>
        <end position="383"/>
    </location>
</feature>
<dbReference type="GO" id="GO:0050911">
    <property type="term" value="P:detection of chemical stimulus involved in sensory perception of smell"/>
    <property type="evidence" value="ECO:0000318"/>
    <property type="project" value="GO_Central"/>
</dbReference>
<evidence type="ECO:0000256" key="4">
    <source>
        <dbReference type="ARBA" id="ARBA00022692"/>
    </source>
</evidence>
<feature type="transmembrane region" description="Helical" evidence="11">
    <location>
        <begin position="525"/>
        <end position="547"/>
    </location>
</feature>
<dbReference type="eggNOG" id="ENOG502SSW2">
    <property type="taxonomic scope" value="Eukaryota"/>
</dbReference>
<dbReference type="GO" id="GO:0005886">
    <property type="term" value="C:plasma membrane"/>
    <property type="evidence" value="ECO:0000318"/>
    <property type="project" value="GO_Central"/>
</dbReference>
<dbReference type="AlphaFoldDB" id="A0A139WMN8"/>
<keyword evidence="2" id="KW-1003">Cell membrane</keyword>
<feature type="transmembrane region" description="Helical" evidence="11">
    <location>
        <begin position="47"/>
        <end position="67"/>
    </location>
</feature>
<keyword evidence="10" id="KW-0175">Coiled coil</keyword>
<proteinExistence type="predicted"/>
<comment type="subcellular location">
    <subcellularLocation>
        <location evidence="1">Cell membrane</location>
        <topology evidence="1">Multi-pass membrane protein</topology>
    </subcellularLocation>
</comment>
<dbReference type="PANTHER" id="PTHR21137:SF35">
    <property type="entry name" value="ODORANT RECEPTOR 19A-RELATED"/>
    <property type="match status" value="1"/>
</dbReference>
<keyword evidence="8" id="KW-0675">Receptor</keyword>
<dbReference type="InParanoid" id="A0A139WMN8"/>
<protein>
    <submittedName>
        <fullName evidence="12">Uncharacterized protein</fullName>
    </submittedName>
</protein>
<dbReference type="OMA" id="IINECAW"/>
<evidence type="ECO:0000313" key="13">
    <source>
        <dbReference type="Proteomes" id="UP000007266"/>
    </source>
</evidence>
<feature type="transmembrane region" description="Helical" evidence="11">
    <location>
        <begin position="403"/>
        <end position="432"/>
    </location>
</feature>
<keyword evidence="7 11" id="KW-0472">Membrane</keyword>
<feature type="transmembrane region" description="Helical" evidence="11">
    <location>
        <begin position="671"/>
        <end position="695"/>
    </location>
</feature>
<organism evidence="12 13">
    <name type="scientific">Tribolium castaneum</name>
    <name type="common">Red flour beetle</name>
    <dbReference type="NCBI Taxonomy" id="7070"/>
    <lineage>
        <taxon>Eukaryota</taxon>
        <taxon>Metazoa</taxon>
        <taxon>Ecdysozoa</taxon>
        <taxon>Arthropoda</taxon>
        <taxon>Hexapoda</taxon>
        <taxon>Insecta</taxon>
        <taxon>Pterygota</taxon>
        <taxon>Neoptera</taxon>
        <taxon>Endopterygota</taxon>
        <taxon>Coleoptera</taxon>
        <taxon>Polyphaga</taxon>
        <taxon>Cucujiformia</taxon>
        <taxon>Tenebrionidae</taxon>
        <taxon>Tenebrionidae incertae sedis</taxon>
        <taxon>Tribolium</taxon>
    </lineage>
</organism>
<feature type="transmembrane region" description="Helical" evidence="11">
    <location>
        <begin position="112"/>
        <end position="135"/>
    </location>
</feature>
<evidence type="ECO:0000256" key="7">
    <source>
        <dbReference type="ARBA" id="ARBA00023136"/>
    </source>
</evidence>
<keyword evidence="9" id="KW-0807">Transducer</keyword>
<feature type="transmembrane region" description="Helical" evidence="11">
    <location>
        <begin position="21"/>
        <end position="41"/>
    </location>
</feature>
<accession>A0A139WMN8</accession>
<gene>
    <name evidence="12" type="primary">AUGUSTUS-3.0.2_32075</name>
    <name evidence="12" type="ORF">TcasGA2_TC032075</name>
</gene>
<evidence type="ECO:0000256" key="10">
    <source>
        <dbReference type="SAM" id="Coils"/>
    </source>
</evidence>
<reference evidence="12 13" key="2">
    <citation type="journal article" date="2010" name="Nucleic Acids Res.">
        <title>BeetleBase in 2010: revisions to provide comprehensive genomic information for Tribolium castaneum.</title>
        <authorList>
            <person name="Kim H.S."/>
            <person name="Murphy T."/>
            <person name="Xia J."/>
            <person name="Caragea D."/>
            <person name="Park Y."/>
            <person name="Beeman R.W."/>
            <person name="Lorenzen M.D."/>
            <person name="Butcher S."/>
            <person name="Manak J.R."/>
            <person name="Brown S.J."/>
        </authorList>
    </citation>
    <scope>GENOME REANNOTATION</scope>
    <source>
        <strain evidence="12 13">Georgia GA2</strain>
    </source>
</reference>
<evidence type="ECO:0000256" key="3">
    <source>
        <dbReference type="ARBA" id="ARBA00022606"/>
    </source>
</evidence>
<dbReference type="Proteomes" id="UP000007266">
    <property type="component" value="Linkage group 2"/>
</dbReference>
<evidence type="ECO:0000256" key="11">
    <source>
        <dbReference type="SAM" id="Phobius"/>
    </source>
</evidence>
<keyword evidence="3" id="KW-0716">Sensory transduction</keyword>
<evidence type="ECO:0000313" key="12">
    <source>
        <dbReference type="EMBL" id="KYB29107.1"/>
    </source>
</evidence>
<reference evidence="12 13" key="1">
    <citation type="journal article" date="2008" name="Nature">
        <title>The genome of the model beetle and pest Tribolium castaneum.</title>
        <authorList>
            <consortium name="Tribolium Genome Sequencing Consortium"/>
            <person name="Richards S."/>
            <person name="Gibbs R.A."/>
            <person name="Weinstock G.M."/>
            <person name="Brown S.J."/>
            <person name="Denell R."/>
            <person name="Beeman R.W."/>
            <person name="Gibbs R."/>
            <person name="Beeman R.W."/>
            <person name="Brown S.J."/>
            <person name="Bucher G."/>
            <person name="Friedrich M."/>
            <person name="Grimmelikhuijzen C.J."/>
            <person name="Klingler M."/>
            <person name="Lorenzen M."/>
            <person name="Richards S."/>
            <person name="Roth S."/>
            <person name="Schroder R."/>
            <person name="Tautz D."/>
            <person name="Zdobnov E.M."/>
            <person name="Muzny D."/>
            <person name="Gibbs R.A."/>
            <person name="Weinstock G.M."/>
            <person name="Attaway T."/>
            <person name="Bell S."/>
            <person name="Buhay C.J."/>
            <person name="Chandrabose M.N."/>
            <person name="Chavez D."/>
            <person name="Clerk-Blankenburg K.P."/>
            <person name="Cree A."/>
            <person name="Dao M."/>
            <person name="Davis C."/>
            <person name="Chacko J."/>
            <person name="Dinh H."/>
            <person name="Dugan-Rocha S."/>
            <person name="Fowler G."/>
            <person name="Garner T.T."/>
            <person name="Garnes J."/>
            <person name="Gnirke A."/>
            <person name="Hawes A."/>
            <person name="Hernandez J."/>
            <person name="Hines S."/>
            <person name="Holder M."/>
            <person name="Hume J."/>
            <person name="Jhangiani S.N."/>
            <person name="Joshi V."/>
            <person name="Khan Z.M."/>
            <person name="Jackson L."/>
            <person name="Kovar C."/>
            <person name="Kowis A."/>
            <person name="Lee S."/>
            <person name="Lewis L.R."/>
            <person name="Margolis J."/>
            <person name="Morgan M."/>
            <person name="Nazareth L.V."/>
            <person name="Nguyen N."/>
            <person name="Okwuonu G."/>
            <person name="Parker D."/>
            <person name="Richards S."/>
            <person name="Ruiz S.J."/>
            <person name="Santibanez J."/>
            <person name="Savard J."/>
            <person name="Scherer S.E."/>
            <person name="Schneider B."/>
            <person name="Sodergren E."/>
            <person name="Tautz D."/>
            <person name="Vattahil S."/>
            <person name="Villasana D."/>
            <person name="White C.S."/>
            <person name="Wright R."/>
            <person name="Park Y."/>
            <person name="Beeman R.W."/>
            <person name="Lord J."/>
            <person name="Oppert B."/>
            <person name="Lorenzen M."/>
            <person name="Brown S."/>
            <person name="Wang L."/>
            <person name="Savard J."/>
            <person name="Tautz D."/>
            <person name="Richards S."/>
            <person name="Weinstock G."/>
            <person name="Gibbs R.A."/>
            <person name="Liu Y."/>
            <person name="Worley K."/>
            <person name="Weinstock G."/>
            <person name="Elsik C.G."/>
            <person name="Reese J.T."/>
            <person name="Elhaik E."/>
            <person name="Landan G."/>
            <person name="Graur D."/>
            <person name="Arensburger P."/>
            <person name="Atkinson P."/>
            <person name="Beeman R.W."/>
            <person name="Beidler J."/>
            <person name="Brown S.J."/>
            <person name="Demuth J.P."/>
            <person name="Drury D.W."/>
            <person name="Du Y.Z."/>
            <person name="Fujiwara H."/>
            <person name="Lorenzen M."/>
            <person name="Maselli V."/>
            <person name="Osanai M."/>
            <person name="Park Y."/>
            <person name="Robertson H.M."/>
            <person name="Tu Z."/>
            <person name="Wang J.J."/>
            <person name="Wang S."/>
            <person name="Richards S."/>
            <person name="Song H."/>
            <person name="Zhang L."/>
            <person name="Sodergren E."/>
            <person name="Werner D."/>
            <person name="Stanke M."/>
            <person name="Morgenstern B."/>
            <person name="Solovyev V."/>
            <person name="Kosarev P."/>
            <person name="Brown G."/>
            <person name="Chen H.C."/>
            <person name="Ermolaeva O."/>
            <person name="Hlavina W."/>
            <person name="Kapustin Y."/>
            <person name="Kiryutin B."/>
            <person name="Kitts P."/>
            <person name="Maglott D."/>
            <person name="Pruitt K."/>
            <person name="Sapojnikov V."/>
            <person name="Souvorov A."/>
            <person name="Mackey A.J."/>
            <person name="Waterhouse R.M."/>
            <person name="Wyder S."/>
            <person name="Zdobnov E.M."/>
            <person name="Zdobnov E.M."/>
            <person name="Wyder S."/>
            <person name="Kriventseva E.V."/>
            <person name="Kadowaki T."/>
            <person name="Bork P."/>
            <person name="Aranda M."/>
            <person name="Bao R."/>
            <person name="Beermann A."/>
            <person name="Berns N."/>
            <person name="Bolognesi R."/>
            <person name="Bonneton F."/>
            <person name="Bopp D."/>
            <person name="Brown S.J."/>
            <person name="Bucher G."/>
            <person name="Butts T."/>
            <person name="Chaumot A."/>
            <person name="Denell R.E."/>
            <person name="Ferrier D.E."/>
            <person name="Friedrich M."/>
            <person name="Gordon C.M."/>
            <person name="Jindra M."/>
            <person name="Klingler M."/>
            <person name="Lan Q."/>
            <person name="Lattorff H.M."/>
            <person name="Laudet V."/>
            <person name="von Levetsow C."/>
            <person name="Liu Z."/>
            <person name="Lutz R."/>
            <person name="Lynch J.A."/>
            <person name="da Fonseca R.N."/>
            <person name="Posnien N."/>
            <person name="Reuter R."/>
            <person name="Roth S."/>
            <person name="Savard J."/>
            <person name="Schinko J.B."/>
            <person name="Schmitt C."/>
            <person name="Schoppmeier M."/>
            <person name="Schroder R."/>
            <person name="Shippy T.D."/>
            <person name="Simonnet F."/>
            <person name="Marques-Souza H."/>
            <person name="Tautz D."/>
            <person name="Tomoyasu Y."/>
            <person name="Trauner J."/>
            <person name="Van der Zee M."/>
            <person name="Vervoort M."/>
            <person name="Wittkopp N."/>
            <person name="Wimmer E.A."/>
            <person name="Yang X."/>
            <person name="Jones A.K."/>
            <person name="Sattelle D.B."/>
            <person name="Ebert P.R."/>
            <person name="Nelson D."/>
            <person name="Scott J.G."/>
            <person name="Beeman R.W."/>
            <person name="Muthukrishnan S."/>
            <person name="Kramer K.J."/>
            <person name="Arakane Y."/>
            <person name="Beeman R.W."/>
            <person name="Zhu Q."/>
            <person name="Hogenkamp D."/>
            <person name="Dixit R."/>
            <person name="Oppert B."/>
            <person name="Jiang H."/>
            <person name="Zou Z."/>
            <person name="Marshall J."/>
            <person name="Elpidina E."/>
            <person name="Vinokurov K."/>
            <person name="Oppert C."/>
            <person name="Zou Z."/>
            <person name="Evans J."/>
            <person name="Lu Z."/>
            <person name="Zhao P."/>
            <person name="Sumathipala N."/>
            <person name="Altincicek B."/>
            <person name="Vilcinskas A."/>
            <person name="Williams M."/>
            <person name="Hultmark D."/>
            <person name="Hetru C."/>
            <person name="Jiang H."/>
            <person name="Grimmelikhuijzen C.J."/>
            <person name="Hauser F."/>
            <person name="Cazzamali G."/>
            <person name="Williamson M."/>
            <person name="Park Y."/>
            <person name="Li B."/>
            <person name="Tanaka Y."/>
            <person name="Predel R."/>
            <person name="Neupert S."/>
            <person name="Schachtner J."/>
            <person name="Verleyen P."/>
            <person name="Raible F."/>
            <person name="Bork P."/>
            <person name="Friedrich M."/>
            <person name="Walden K.K."/>
            <person name="Robertson H.M."/>
            <person name="Angeli S."/>
            <person name="Foret S."/>
            <person name="Bucher G."/>
            <person name="Schuetz S."/>
            <person name="Maleszka R."/>
            <person name="Wimmer E.A."/>
            <person name="Beeman R.W."/>
            <person name="Lorenzen M."/>
            <person name="Tomoyasu Y."/>
            <person name="Miller S.C."/>
            <person name="Grossmann D."/>
            <person name="Bucher G."/>
        </authorList>
    </citation>
    <scope>NUCLEOTIDE SEQUENCE [LARGE SCALE GENOMIC DNA]</scope>
    <source>
        <strain evidence="12 13">Georgia GA2</strain>
    </source>
</reference>
<feature type="transmembrane region" description="Helical" evidence="11">
    <location>
        <begin position="702"/>
        <end position="724"/>
    </location>
</feature>
<feature type="transmembrane region" description="Helical" evidence="11">
    <location>
        <begin position="155"/>
        <end position="175"/>
    </location>
</feature>
<dbReference type="Pfam" id="PF02949">
    <property type="entry name" value="7tm_6"/>
    <property type="match status" value="3"/>
</dbReference>
<keyword evidence="4 11" id="KW-0812">Transmembrane</keyword>
<evidence type="ECO:0000256" key="9">
    <source>
        <dbReference type="ARBA" id="ARBA00023224"/>
    </source>
</evidence>
<keyword evidence="5" id="KW-0552">Olfaction</keyword>
<evidence type="ECO:0000256" key="2">
    <source>
        <dbReference type="ARBA" id="ARBA00022475"/>
    </source>
</evidence>
<feature type="coiled-coil region" evidence="10">
    <location>
        <begin position="612"/>
        <end position="639"/>
    </location>
</feature>
<dbReference type="EMBL" id="KQ971312">
    <property type="protein sequence ID" value="KYB29107.1"/>
    <property type="molecule type" value="Genomic_DNA"/>
</dbReference>
<name>A0A139WMN8_TRICA</name>
<evidence type="ECO:0000256" key="5">
    <source>
        <dbReference type="ARBA" id="ARBA00022725"/>
    </source>
</evidence>
<dbReference type="PANTHER" id="PTHR21137">
    <property type="entry name" value="ODORANT RECEPTOR"/>
    <property type="match status" value="1"/>
</dbReference>
<sequence>MRLFGFYPPKKCNIVYKIYALIVYVCCTVTIPTLAALHLLVSENVDLAQVCENSFVIFEVGCFMFKLKPFIFNVEKIRQSIYMLNWPIFNNHSKQQEQIINECAWTCRRNTWLFLVFCIITFITWAATPFFTSVYKFPIDVWLPFEATADPKTFFSVYLFIVLGIGNTAISNGVIDPLISGMVYFAVNQLKVLKDNLEYLENNSETQLCFNLTVKHKTIYKKITMCIEHHNAILDFIKYYENVYSPVVFTQFTAAVLVICISCLQLSMVEPLTFTFFAMITFIVTMFLEIFLYCYFGAALYEESNTIIRAVYMGNWYTYDIKSRKALIVLMERAKRPIIITAEQCKIIDDCIRICNRDCWLNLALVLSALTSWAVTPIAKGISKLPVEMWLPYDVNKDDKTYYLTYLFVVTGTANGAIASGVIDPLIAGLACQATGQLRILKNNLQYLWENVDKEISDSEKDNALREKIMYDKIRSCILHHNSILNYVELFEDTYSSVVFTQFTASVLVICNACLQISMVEPFTFAFFAMISFIVTMLAEIFLYSYYGTLLYDESNSLTNAIYMGRWYEYDIKSKKALIVIMERSKKPMIVTAGKILDLSLVTFTTLSKGLASHATTQLKILKNNLQFLSEDADQVIAQQLTKARIIQDKIRFCIIHHNAILDFVDYYENVYSGIVFSQFIASVFVICLACFYLSIVEPFSVIFFAMVIFLVTVLSQIFLYSYYGTLLFEENNTLTNAVYMGQWYTYDVTSRKALIILMERSKRPMTVRAGKVLDLSLETFTTILRRAYSLLAVLKNY</sequence>
<feature type="transmembrane region" description="Helical" evidence="11">
    <location>
        <begin position="274"/>
        <end position="296"/>
    </location>
</feature>
<evidence type="ECO:0000256" key="1">
    <source>
        <dbReference type="ARBA" id="ARBA00004651"/>
    </source>
</evidence>
<evidence type="ECO:0000256" key="8">
    <source>
        <dbReference type="ARBA" id="ARBA00023170"/>
    </source>
</evidence>
<evidence type="ECO:0000256" key="6">
    <source>
        <dbReference type="ARBA" id="ARBA00022989"/>
    </source>
</evidence>
<keyword evidence="13" id="KW-1185">Reference proteome</keyword>